<dbReference type="CDD" id="cd00117">
    <property type="entry name" value="TFP"/>
    <property type="match status" value="1"/>
</dbReference>
<feature type="region of interest" description="Disordered" evidence="1">
    <location>
        <begin position="24"/>
        <end position="45"/>
    </location>
</feature>
<comment type="caution">
    <text evidence="2">The sequence shown here is derived from an EMBL/GenBank/DDBJ whole genome shotgun (WGS) entry which is preliminary data.</text>
</comment>
<protein>
    <submittedName>
        <fullName evidence="2">Uncharacterized protein</fullName>
    </submittedName>
</protein>
<dbReference type="EMBL" id="JAIWYP010000001">
    <property type="protein sequence ID" value="KAH3881648.1"/>
    <property type="molecule type" value="Genomic_DNA"/>
</dbReference>
<name>A0A9D4MSH9_DREPO</name>
<reference evidence="2" key="1">
    <citation type="journal article" date="2019" name="bioRxiv">
        <title>The Genome of the Zebra Mussel, Dreissena polymorpha: A Resource for Invasive Species Research.</title>
        <authorList>
            <person name="McCartney M.A."/>
            <person name="Auch B."/>
            <person name="Kono T."/>
            <person name="Mallez S."/>
            <person name="Zhang Y."/>
            <person name="Obille A."/>
            <person name="Becker A."/>
            <person name="Abrahante J.E."/>
            <person name="Garbe J."/>
            <person name="Badalamenti J.P."/>
            <person name="Herman A."/>
            <person name="Mangelson H."/>
            <person name="Liachko I."/>
            <person name="Sullivan S."/>
            <person name="Sone E.D."/>
            <person name="Koren S."/>
            <person name="Silverstein K.A.T."/>
            <person name="Beckman K.B."/>
            <person name="Gohl D.M."/>
        </authorList>
    </citation>
    <scope>NUCLEOTIDE SEQUENCE</scope>
    <source>
        <strain evidence="2">Duluth1</strain>
        <tissue evidence="2">Whole animal</tissue>
    </source>
</reference>
<dbReference type="Proteomes" id="UP000828390">
    <property type="component" value="Unassembled WGS sequence"/>
</dbReference>
<evidence type="ECO:0000313" key="2">
    <source>
        <dbReference type="EMBL" id="KAH3881648.1"/>
    </source>
</evidence>
<proteinExistence type="predicted"/>
<dbReference type="AlphaFoldDB" id="A0A9D4MSH9"/>
<evidence type="ECO:0000256" key="1">
    <source>
        <dbReference type="SAM" id="MobiDB-lite"/>
    </source>
</evidence>
<gene>
    <name evidence="2" type="ORF">DPMN_005574</name>
</gene>
<organism evidence="2 3">
    <name type="scientific">Dreissena polymorpha</name>
    <name type="common">Zebra mussel</name>
    <name type="synonym">Mytilus polymorpha</name>
    <dbReference type="NCBI Taxonomy" id="45954"/>
    <lineage>
        <taxon>Eukaryota</taxon>
        <taxon>Metazoa</taxon>
        <taxon>Spiralia</taxon>
        <taxon>Lophotrochozoa</taxon>
        <taxon>Mollusca</taxon>
        <taxon>Bivalvia</taxon>
        <taxon>Autobranchia</taxon>
        <taxon>Heteroconchia</taxon>
        <taxon>Euheterodonta</taxon>
        <taxon>Imparidentia</taxon>
        <taxon>Neoheterodontei</taxon>
        <taxon>Myida</taxon>
        <taxon>Dreissenoidea</taxon>
        <taxon>Dreissenidae</taxon>
        <taxon>Dreissena</taxon>
    </lineage>
</organism>
<accession>A0A9D4MSH9</accession>
<keyword evidence="3" id="KW-1185">Reference proteome</keyword>
<reference evidence="2" key="2">
    <citation type="submission" date="2020-11" db="EMBL/GenBank/DDBJ databases">
        <authorList>
            <person name="McCartney M.A."/>
            <person name="Auch B."/>
            <person name="Kono T."/>
            <person name="Mallez S."/>
            <person name="Becker A."/>
            <person name="Gohl D.M."/>
            <person name="Silverstein K.A.T."/>
            <person name="Koren S."/>
            <person name="Bechman K.B."/>
            <person name="Herman A."/>
            <person name="Abrahante J.E."/>
            <person name="Garbe J."/>
        </authorList>
    </citation>
    <scope>NUCLEOTIDE SEQUENCE</scope>
    <source>
        <strain evidence="2">Duluth1</strain>
        <tissue evidence="2">Whole animal</tissue>
    </source>
</reference>
<evidence type="ECO:0000313" key="3">
    <source>
        <dbReference type="Proteomes" id="UP000828390"/>
    </source>
</evidence>
<sequence length="152" mass="16815">MPTTTTTKATSTFTSVTAAATTTQTTTSTALPTTTTTSETTTAPTSADTRKCHVCRGTPQICEQLYVLQECPADKQFCINELTNKEDASRTVNRRCGTQNECDSGWYQTYSDDDKCTQFDENLVYTTDFYCEYCCNEDGCNKLVNPPSPWSP</sequence>